<evidence type="ECO:0000313" key="3">
    <source>
        <dbReference type="EMBL" id="GFU18743.1"/>
    </source>
</evidence>
<gene>
    <name evidence="3" type="ORF">NPIL_337121</name>
</gene>
<protein>
    <recommendedName>
        <fullName evidence="5">Secreted protein</fullName>
    </recommendedName>
</protein>
<feature type="chain" id="PRO_5036475688" description="Secreted protein" evidence="2">
    <location>
        <begin position="27"/>
        <end position="109"/>
    </location>
</feature>
<accession>A0A8X6UD01</accession>
<evidence type="ECO:0000313" key="4">
    <source>
        <dbReference type="Proteomes" id="UP000887013"/>
    </source>
</evidence>
<dbReference type="Proteomes" id="UP000887013">
    <property type="component" value="Unassembled WGS sequence"/>
</dbReference>
<evidence type="ECO:0008006" key="5">
    <source>
        <dbReference type="Google" id="ProtNLM"/>
    </source>
</evidence>
<evidence type="ECO:0000256" key="1">
    <source>
        <dbReference type="SAM" id="MobiDB-lite"/>
    </source>
</evidence>
<proteinExistence type="predicted"/>
<reference evidence="3" key="1">
    <citation type="submission" date="2020-08" db="EMBL/GenBank/DDBJ databases">
        <title>Multicomponent nature underlies the extraordinary mechanical properties of spider dragline silk.</title>
        <authorList>
            <person name="Kono N."/>
            <person name="Nakamura H."/>
            <person name="Mori M."/>
            <person name="Yoshida Y."/>
            <person name="Ohtoshi R."/>
            <person name="Malay A.D."/>
            <person name="Moran D.A.P."/>
            <person name="Tomita M."/>
            <person name="Numata K."/>
            <person name="Arakawa K."/>
        </authorList>
    </citation>
    <scope>NUCLEOTIDE SEQUENCE</scope>
</reference>
<name>A0A8X6UD01_NEPPI</name>
<feature type="region of interest" description="Disordered" evidence="1">
    <location>
        <begin position="88"/>
        <end position="109"/>
    </location>
</feature>
<feature type="signal peptide" evidence="2">
    <location>
        <begin position="1"/>
        <end position="26"/>
    </location>
</feature>
<comment type="caution">
    <text evidence="3">The sequence shown here is derived from an EMBL/GenBank/DDBJ whole genome shotgun (WGS) entry which is preliminary data.</text>
</comment>
<organism evidence="3 4">
    <name type="scientific">Nephila pilipes</name>
    <name type="common">Giant wood spider</name>
    <name type="synonym">Nephila maculata</name>
    <dbReference type="NCBI Taxonomy" id="299642"/>
    <lineage>
        <taxon>Eukaryota</taxon>
        <taxon>Metazoa</taxon>
        <taxon>Ecdysozoa</taxon>
        <taxon>Arthropoda</taxon>
        <taxon>Chelicerata</taxon>
        <taxon>Arachnida</taxon>
        <taxon>Araneae</taxon>
        <taxon>Araneomorphae</taxon>
        <taxon>Entelegynae</taxon>
        <taxon>Araneoidea</taxon>
        <taxon>Nephilidae</taxon>
        <taxon>Nephila</taxon>
    </lineage>
</organism>
<keyword evidence="2" id="KW-0732">Signal</keyword>
<evidence type="ECO:0000256" key="2">
    <source>
        <dbReference type="SAM" id="SignalP"/>
    </source>
</evidence>
<sequence>MRPQREVISRAVLSLTIVCFTQSILGARTLLACAEESAYQSRCFSIGCIMTCCGWRTHRQLRNAQSCRLQPLPSEPAPRNRRKIQNYHACSRQAKSPPETPQLLRPLVN</sequence>
<keyword evidence="4" id="KW-1185">Reference proteome</keyword>
<dbReference type="EMBL" id="BMAW01126883">
    <property type="protein sequence ID" value="GFU18743.1"/>
    <property type="molecule type" value="Genomic_DNA"/>
</dbReference>
<dbReference type="AlphaFoldDB" id="A0A8X6UD01"/>